<dbReference type="eggNOG" id="COG1653">
    <property type="taxonomic scope" value="Bacteria"/>
</dbReference>
<dbReference type="Gene3D" id="3.40.190.10">
    <property type="entry name" value="Periplasmic binding protein-like II"/>
    <property type="match status" value="2"/>
</dbReference>
<organism evidence="3 4">
    <name type="scientific">Dickeya dadantii (strain 3937)</name>
    <name type="common">Erwinia chrysanthemi (strain 3937)</name>
    <dbReference type="NCBI Taxonomy" id="198628"/>
    <lineage>
        <taxon>Bacteria</taxon>
        <taxon>Pseudomonadati</taxon>
        <taxon>Pseudomonadota</taxon>
        <taxon>Gammaproteobacteria</taxon>
        <taxon>Enterobacterales</taxon>
        <taxon>Pectobacteriaceae</taxon>
        <taxon>Dickeya</taxon>
    </lineage>
</organism>
<comment type="similarity">
    <text evidence="2">Belongs to the bacterial solute-binding protein 1 family.</text>
</comment>
<dbReference type="GO" id="GO:0042597">
    <property type="term" value="C:periplasmic space"/>
    <property type="evidence" value="ECO:0007669"/>
    <property type="project" value="UniProtKB-SubCell"/>
</dbReference>
<dbReference type="AlphaFoldDB" id="E0SLT1"/>
<evidence type="ECO:0000313" key="3">
    <source>
        <dbReference type="EMBL" id="ADM96915.1"/>
    </source>
</evidence>
<protein>
    <submittedName>
        <fullName evidence="3">ABC transporter, periplasmic binding protein</fullName>
    </submittedName>
</protein>
<dbReference type="STRING" id="198628.Dda3937_02271"/>
<evidence type="ECO:0000313" key="4">
    <source>
        <dbReference type="Proteomes" id="UP000006859"/>
    </source>
</evidence>
<evidence type="ECO:0000256" key="2">
    <source>
        <dbReference type="ARBA" id="ARBA00008520"/>
    </source>
</evidence>
<dbReference type="Pfam" id="PF13416">
    <property type="entry name" value="SBP_bac_8"/>
    <property type="match status" value="1"/>
</dbReference>
<accession>E0SLT1</accession>
<keyword evidence="4" id="KW-1185">Reference proteome</keyword>
<dbReference type="PANTHER" id="PTHR43649">
    <property type="entry name" value="ARABINOSE-BINDING PROTEIN-RELATED"/>
    <property type="match status" value="1"/>
</dbReference>
<dbReference type="EMBL" id="CP002038">
    <property type="protein sequence ID" value="ADM96915.1"/>
    <property type="molecule type" value="Genomic_DNA"/>
</dbReference>
<dbReference type="InterPro" id="IPR006059">
    <property type="entry name" value="SBP"/>
</dbReference>
<reference evidence="3 4" key="1">
    <citation type="journal article" date="2011" name="J. Bacteriol.">
        <title>Genome sequence of the plant-pathogenic bacterium Dickeya dadantii 3937.</title>
        <authorList>
            <person name="Glasner J.D."/>
            <person name="Yang C.H."/>
            <person name="Reverchon S."/>
            <person name="Hugouvieux-Cotte-Pattat N."/>
            <person name="Condemine G."/>
            <person name="Bohin J.P."/>
            <person name="Van Gijsegem F."/>
            <person name="Yang S."/>
            <person name="Franza T."/>
            <person name="Expert D."/>
            <person name="Plunkett G. III"/>
            <person name="San Francisco M.J."/>
            <person name="Charkowski A.O."/>
            <person name="Py B."/>
            <person name="Bell K."/>
            <person name="Rauscher L."/>
            <person name="Rodriguez-Palenzuela P."/>
            <person name="Toussaint A."/>
            <person name="Holeva M.C."/>
            <person name="He S.Y."/>
            <person name="Douet V."/>
            <person name="Boccara M."/>
            <person name="Blanco C."/>
            <person name="Toth I."/>
            <person name="Anderson B.D."/>
            <person name="Biehl B.S."/>
            <person name="Mau B."/>
            <person name="Flynn S.M."/>
            <person name="Barras F."/>
            <person name="Lindeberg M."/>
            <person name="Birch P.R."/>
            <person name="Tsuyumu S."/>
            <person name="Shi X."/>
            <person name="Hibbing M."/>
            <person name="Yap M.N."/>
            <person name="Carpentier M."/>
            <person name="Dassa E."/>
            <person name="Umehara M."/>
            <person name="Kim J.F."/>
            <person name="Rusch M."/>
            <person name="Soni P."/>
            <person name="Mayhew G.F."/>
            <person name="Fouts D.E."/>
            <person name="Gill S.R."/>
            <person name="Blattner F.R."/>
            <person name="Keen N.T."/>
            <person name="Perna N.T."/>
        </authorList>
    </citation>
    <scope>NUCLEOTIDE SEQUENCE [LARGE SCALE GENOMIC DNA]</scope>
    <source>
        <strain evidence="3 4">3937</strain>
    </source>
</reference>
<dbReference type="PANTHER" id="PTHR43649:SF30">
    <property type="entry name" value="ABC TRANSPORTER SUBSTRATE-BINDING PROTEIN"/>
    <property type="match status" value="1"/>
</dbReference>
<evidence type="ECO:0000256" key="1">
    <source>
        <dbReference type="ARBA" id="ARBA00004418"/>
    </source>
</evidence>
<dbReference type="HOGENOM" id="CLU_031285_3_1_6"/>
<name>E0SLT1_DICD3</name>
<dbReference type="GO" id="GO:0030313">
    <property type="term" value="C:cell envelope"/>
    <property type="evidence" value="ECO:0007669"/>
    <property type="project" value="UniProtKB-ARBA"/>
</dbReference>
<dbReference type="KEGG" id="ddd:Dda3937_02271"/>
<comment type="subcellular location">
    <subcellularLocation>
        <location evidence="1">Periplasm</location>
    </subcellularLocation>
</comment>
<gene>
    <name evidence="3" type="ordered locus">Dda3937_02271</name>
</gene>
<dbReference type="InterPro" id="IPR050490">
    <property type="entry name" value="Bact_solute-bd_prot1"/>
</dbReference>
<proteinExistence type="inferred from homology"/>
<dbReference type="Proteomes" id="UP000006859">
    <property type="component" value="Chromosome"/>
</dbReference>
<sequence>MMFIFFMLIHSRTYTRRLPMHKPLKQRLQALTLGITLAFTGSALAKQNIDFMFPAPVDGKLTMEMTRIIKEFNSSQQDVEVRGIFTGNYDTTKMKAEAAQKAGQPPALVIMSANFTTDLALKNEILPMDELFKFGNEKAGTFLTNEFWPAMHKNAQVMGVTYAIPFHNSTPILYYNKTMFEKAGITQAPQTWQALLEDAKKLTDQSKGQWGIMLPSTNDDYGGWIFSSLVRANGGNYFNEDYPGEVYYNSPTTIGALRFWQNLVYKDKVMPSGVLDSKQISAAFFSGKLGMAMLSTGALGFMRENTKDFELGVAMLPAKEQRAVPIGGASLVSFKGISDDQKKAAYQFLSYLVSPQINGAWSRFTGYFSPRKASYDTPEMKAYLEKDPRAATALEQLKYAHPWYSTYETVAVRKAMENQLAAVVNDEKVTPEAAAKAAQQEADTIMKPYVDQTALAPVK</sequence>
<dbReference type="CDD" id="cd14748">
    <property type="entry name" value="PBP2_UgpB"/>
    <property type="match status" value="1"/>
</dbReference>
<dbReference type="SUPFAM" id="SSF53850">
    <property type="entry name" value="Periplasmic binding protein-like II"/>
    <property type="match status" value="1"/>
</dbReference>